<reference evidence="1" key="1">
    <citation type="journal article" date="2019" name="bioRxiv">
        <title>The Genome of the Zebra Mussel, Dreissena polymorpha: A Resource for Invasive Species Research.</title>
        <authorList>
            <person name="McCartney M.A."/>
            <person name="Auch B."/>
            <person name="Kono T."/>
            <person name="Mallez S."/>
            <person name="Zhang Y."/>
            <person name="Obille A."/>
            <person name="Becker A."/>
            <person name="Abrahante J.E."/>
            <person name="Garbe J."/>
            <person name="Badalamenti J.P."/>
            <person name="Herman A."/>
            <person name="Mangelson H."/>
            <person name="Liachko I."/>
            <person name="Sullivan S."/>
            <person name="Sone E.D."/>
            <person name="Koren S."/>
            <person name="Silverstein K.A.T."/>
            <person name="Beckman K.B."/>
            <person name="Gohl D.M."/>
        </authorList>
    </citation>
    <scope>NUCLEOTIDE SEQUENCE</scope>
    <source>
        <strain evidence="1">Duluth1</strain>
        <tissue evidence="1">Whole animal</tissue>
    </source>
</reference>
<keyword evidence="2" id="KW-1185">Reference proteome</keyword>
<gene>
    <name evidence="1" type="ORF">DPMN_149668</name>
</gene>
<dbReference type="Proteomes" id="UP000828390">
    <property type="component" value="Unassembled WGS sequence"/>
</dbReference>
<proteinExistence type="predicted"/>
<accession>A0A9D4J1B4</accession>
<sequence length="52" mass="5493">MAQLFLIATGVTSLTRQSVDKITIGRTGVKKAPGGESSALTLTHRIVRLISV</sequence>
<dbReference type="AlphaFoldDB" id="A0A9D4J1B4"/>
<evidence type="ECO:0000313" key="2">
    <source>
        <dbReference type="Proteomes" id="UP000828390"/>
    </source>
</evidence>
<reference evidence="1" key="2">
    <citation type="submission" date="2020-11" db="EMBL/GenBank/DDBJ databases">
        <authorList>
            <person name="McCartney M.A."/>
            <person name="Auch B."/>
            <person name="Kono T."/>
            <person name="Mallez S."/>
            <person name="Becker A."/>
            <person name="Gohl D.M."/>
            <person name="Silverstein K.A.T."/>
            <person name="Koren S."/>
            <person name="Bechman K.B."/>
            <person name="Herman A."/>
            <person name="Abrahante J.E."/>
            <person name="Garbe J."/>
        </authorList>
    </citation>
    <scope>NUCLEOTIDE SEQUENCE</scope>
    <source>
        <strain evidence="1">Duluth1</strain>
        <tissue evidence="1">Whole animal</tissue>
    </source>
</reference>
<name>A0A9D4J1B4_DREPO</name>
<dbReference type="EMBL" id="JAIWYP010000007">
    <property type="protein sequence ID" value="KAH3796101.1"/>
    <property type="molecule type" value="Genomic_DNA"/>
</dbReference>
<evidence type="ECO:0000313" key="1">
    <source>
        <dbReference type="EMBL" id="KAH3796101.1"/>
    </source>
</evidence>
<comment type="caution">
    <text evidence="1">The sequence shown here is derived from an EMBL/GenBank/DDBJ whole genome shotgun (WGS) entry which is preliminary data.</text>
</comment>
<protein>
    <submittedName>
        <fullName evidence="1">Uncharacterized protein</fullName>
    </submittedName>
</protein>
<organism evidence="1 2">
    <name type="scientific">Dreissena polymorpha</name>
    <name type="common">Zebra mussel</name>
    <name type="synonym">Mytilus polymorpha</name>
    <dbReference type="NCBI Taxonomy" id="45954"/>
    <lineage>
        <taxon>Eukaryota</taxon>
        <taxon>Metazoa</taxon>
        <taxon>Spiralia</taxon>
        <taxon>Lophotrochozoa</taxon>
        <taxon>Mollusca</taxon>
        <taxon>Bivalvia</taxon>
        <taxon>Autobranchia</taxon>
        <taxon>Heteroconchia</taxon>
        <taxon>Euheterodonta</taxon>
        <taxon>Imparidentia</taxon>
        <taxon>Neoheterodontei</taxon>
        <taxon>Myida</taxon>
        <taxon>Dreissenoidea</taxon>
        <taxon>Dreissenidae</taxon>
        <taxon>Dreissena</taxon>
    </lineage>
</organism>